<dbReference type="GO" id="GO:0009231">
    <property type="term" value="P:riboflavin biosynthetic process"/>
    <property type="evidence" value="ECO:0007669"/>
    <property type="project" value="InterPro"/>
</dbReference>
<protein>
    <submittedName>
        <fullName evidence="2">Dihydrofolate reductase</fullName>
    </submittedName>
</protein>
<dbReference type="PANTHER" id="PTHR38011:SF11">
    <property type="entry name" value="2,5-DIAMINO-6-RIBOSYLAMINO-4(3H)-PYRIMIDINONE 5'-PHOSPHATE REDUCTASE"/>
    <property type="match status" value="1"/>
</dbReference>
<evidence type="ECO:0000313" key="2">
    <source>
        <dbReference type="EMBL" id="SEB42830.1"/>
    </source>
</evidence>
<reference evidence="3" key="1">
    <citation type="submission" date="2016-10" db="EMBL/GenBank/DDBJ databases">
        <authorList>
            <person name="Varghese N."/>
            <person name="Submissions S."/>
        </authorList>
    </citation>
    <scope>NUCLEOTIDE SEQUENCE [LARGE SCALE GENOMIC DNA]</scope>
    <source>
        <strain evidence="3">ES.061</strain>
    </source>
</reference>
<dbReference type="EMBL" id="FNSL01000001">
    <property type="protein sequence ID" value="SEB42830.1"/>
    <property type="molecule type" value="Genomic_DNA"/>
</dbReference>
<dbReference type="Gene3D" id="3.40.430.10">
    <property type="entry name" value="Dihydrofolate Reductase, subunit A"/>
    <property type="match status" value="1"/>
</dbReference>
<dbReference type="PANTHER" id="PTHR38011">
    <property type="entry name" value="DIHYDROFOLATE REDUCTASE FAMILY PROTEIN (AFU_ORTHOLOGUE AFUA_8G06820)"/>
    <property type="match status" value="1"/>
</dbReference>
<dbReference type="InterPro" id="IPR050765">
    <property type="entry name" value="Riboflavin_Biosynth_HTPR"/>
</dbReference>
<dbReference type="RefSeq" id="WP_090327366.1">
    <property type="nucleotide sequence ID" value="NZ_FNSL01000001.1"/>
</dbReference>
<dbReference type="InterPro" id="IPR024072">
    <property type="entry name" value="DHFR-like_dom_sf"/>
</dbReference>
<dbReference type="AlphaFoldDB" id="A0A1H4J952"/>
<dbReference type="GO" id="GO:0008703">
    <property type="term" value="F:5-amino-6-(5-phosphoribosylamino)uracil reductase activity"/>
    <property type="evidence" value="ECO:0007669"/>
    <property type="project" value="InterPro"/>
</dbReference>
<proteinExistence type="predicted"/>
<keyword evidence="3" id="KW-1185">Reference proteome</keyword>
<dbReference type="SUPFAM" id="SSF53597">
    <property type="entry name" value="Dihydrofolate reductase-like"/>
    <property type="match status" value="1"/>
</dbReference>
<accession>A0A1H4J952</accession>
<evidence type="ECO:0000259" key="1">
    <source>
        <dbReference type="Pfam" id="PF01872"/>
    </source>
</evidence>
<dbReference type="Proteomes" id="UP000199064">
    <property type="component" value="Unassembled WGS sequence"/>
</dbReference>
<dbReference type="Pfam" id="PF01872">
    <property type="entry name" value="RibD_C"/>
    <property type="match status" value="1"/>
</dbReference>
<gene>
    <name evidence="2" type="ORF">SAMN05216452_1141</name>
</gene>
<feature type="domain" description="Bacterial bifunctional deaminase-reductase C-terminal" evidence="1">
    <location>
        <begin position="4"/>
        <end position="180"/>
    </location>
</feature>
<organism evidence="2 3">
    <name type="scientific">Nitratireductor aquibiodomus</name>
    <dbReference type="NCBI Taxonomy" id="204799"/>
    <lineage>
        <taxon>Bacteria</taxon>
        <taxon>Pseudomonadati</taxon>
        <taxon>Pseudomonadota</taxon>
        <taxon>Alphaproteobacteria</taxon>
        <taxon>Hyphomicrobiales</taxon>
        <taxon>Phyllobacteriaceae</taxon>
        <taxon>Nitratireductor</taxon>
    </lineage>
</organism>
<name>A0A1H4J952_9HYPH</name>
<evidence type="ECO:0000313" key="3">
    <source>
        <dbReference type="Proteomes" id="UP000199064"/>
    </source>
</evidence>
<dbReference type="InterPro" id="IPR002734">
    <property type="entry name" value="RibDG_C"/>
</dbReference>
<sequence>MSRVIVWVLVTLDGYFEGEKKWDLDHHGEAWGEELHALSMSFGQSAAALVFGRVTYEGMKAHWTSADTTDEPEVTAFMNALPKLVASRTLTNSDWNNTTVTANIADAIRELKANAEPGKNIYIFGSADLSASLLKEGLIDELMLGVVPVQLEKGTPFFKPGNGRRKFTLIESRPLSNGTLILRYAPDQNLADTPEQINAHS</sequence>